<sequence>MPYDITSIRQDILRSEISRLRGKPVIEMEQVRVYKLVFNVVLEGGKRMIARCERAGPDQEDPREVQRRLHKHATVLDTLQKAYDIPVPLVYHIEPNPEVIGAPWILMERILGGELHYVVSRWEKAVREDNMKIVIGQYAAVYARIFDTITPEPLSSMLAEERQYDHFDSMPPAFDIKLHYESSTDDPDVLRARVYRQETATFIAHRFWDSMYEEYGAEARGRPELSVLHKLKALVPAFIPTVEAYLELDDNGQSLLGSKKLHHYDPSVSNIMVDPDTAKITGIIDWEFTVAVPALLSAAYPEWIRYDGQQSPTSHWSSHLLQLSPDKFEYGMWRDMYEEASIIFYIDVGKISMNYLKALRAGRELQELVDWCRFAVYGLPLDERMAFLDSWVNSKATKFGVDVESVPIRQKKDWM</sequence>
<proteinExistence type="predicted"/>
<keyword evidence="2" id="KW-1185">Reference proteome</keyword>
<evidence type="ECO:0000313" key="1">
    <source>
        <dbReference type="EMBL" id="KAJ3807253.1"/>
    </source>
</evidence>
<comment type="caution">
    <text evidence="1">The sequence shown here is derived from an EMBL/GenBank/DDBJ whole genome shotgun (WGS) entry which is preliminary data.</text>
</comment>
<evidence type="ECO:0000313" key="2">
    <source>
        <dbReference type="Proteomes" id="UP001163835"/>
    </source>
</evidence>
<accession>A0ACC1TRG3</accession>
<name>A0ACC1TRG3_9AGAR</name>
<gene>
    <name evidence="1" type="ORF">F5876DRAFT_79896</name>
</gene>
<dbReference type="Proteomes" id="UP001163835">
    <property type="component" value="Unassembled WGS sequence"/>
</dbReference>
<organism evidence="1 2">
    <name type="scientific">Lentinula aff. lateritia</name>
    <dbReference type="NCBI Taxonomy" id="2804960"/>
    <lineage>
        <taxon>Eukaryota</taxon>
        <taxon>Fungi</taxon>
        <taxon>Dikarya</taxon>
        <taxon>Basidiomycota</taxon>
        <taxon>Agaricomycotina</taxon>
        <taxon>Agaricomycetes</taxon>
        <taxon>Agaricomycetidae</taxon>
        <taxon>Agaricales</taxon>
        <taxon>Marasmiineae</taxon>
        <taxon>Omphalotaceae</taxon>
        <taxon>Lentinula</taxon>
    </lineage>
</organism>
<reference evidence="1" key="1">
    <citation type="submission" date="2022-09" db="EMBL/GenBank/DDBJ databases">
        <title>A Global Phylogenomic Analysis of the Shiitake Genus Lentinula.</title>
        <authorList>
            <consortium name="DOE Joint Genome Institute"/>
            <person name="Sierra-Patev S."/>
            <person name="Min B."/>
            <person name="Naranjo-Ortiz M."/>
            <person name="Looney B."/>
            <person name="Konkel Z."/>
            <person name="Slot J.C."/>
            <person name="Sakamoto Y."/>
            <person name="Steenwyk J.L."/>
            <person name="Rokas A."/>
            <person name="Carro J."/>
            <person name="Camarero S."/>
            <person name="Ferreira P."/>
            <person name="Molpeceres G."/>
            <person name="Ruiz-Duenas F.J."/>
            <person name="Serrano A."/>
            <person name="Henrissat B."/>
            <person name="Drula E."/>
            <person name="Hughes K.W."/>
            <person name="Mata J.L."/>
            <person name="Ishikawa N.K."/>
            <person name="Vargas-Isla R."/>
            <person name="Ushijima S."/>
            <person name="Smith C.A."/>
            <person name="Ahrendt S."/>
            <person name="Andreopoulos W."/>
            <person name="He G."/>
            <person name="Labutti K."/>
            <person name="Lipzen A."/>
            <person name="Ng V."/>
            <person name="Riley R."/>
            <person name="Sandor L."/>
            <person name="Barry K."/>
            <person name="Martinez A.T."/>
            <person name="Xiao Y."/>
            <person name="Gibbons J.G."/>
            <person name="Terashima K."/>
            <person name="Grigoriev I.V."/>
            <person name="Hibbett D.S."/>
        </authorList>
    </citation>
    <scope>NUCLEOTIDE SEQUENCE</scope>
    <source>
        <strain evidence="1">TMI1499</strain>
    </source>
</reference>
<protein>
    <submittedName>
        <fullName evidence="1">Uncharacterized protein</fullName>
    </submittedName>
</protein>
<dbReference type="EMBL" id="MU795326">
    <property type="protein sequence ID" value="KAJ3807253.1"/>
    <property type="molecule type" value="Genomic_DNA"/>
</dbReference>